<keyword evidence="1" id="KW-0812">Transmembrane</keyword>
<dbReference type="Proteomes" id="UP000004382">
    <property type="component" value="Unassembled WGS sequence"/>
</dbReference>
<organism evidence="2 3">
    <name type="scientific">Methylorubrum extorquens DSM 13060</name>
    <dbReference type="NCBI Taxonomy" id="882800"/>
    <lineage>
        <taxon>Bacteria</taxon>
        <taxon>Pseudomonadati</taxon>
        <taxon>Pseudomonadota</taxon>
        <taxon>Alphaproteobacteria</taxon>
        <taxon>Hyphomicrobiales</taxon>
        <taxon>Methylobacteriaceae</taxon>
        <taxon>Methylorubrum</taxon>
    </lineage>
</organism>
<dbReference type="EMBL" id="AGJK01000005">
    <property type="protein sequence ID" value="EHP94714.1"/>
    <property type="molecule type" value="Genomic_DNA"/>
</dbReference>
<feature type="transmembrane region" description="Helical" evidence="1">
    <location>
        <begin position="6"/>
        <end position="28"/>
    </location>
</feature>
<dbReference type="PATRIC" id="fig|882800.3.peg.382"/>
<name>H1KCP1_METEX</name>
<keyword evidence="1" id="KW-0472">Membrane</keyword>
<dbReference type="RefSeq" id="WP_003596609.1">
    <property type="nucleotide sequence ID" value="NZ_AGJK01000005.1"/>
</dbReference>
<sequence precursor="true">MISGSVVITFIAGSIAIGSAIAGIRILLGGGLEDAEVVPVRPHGRPVLRICN</sequence>
<protein>
    <submittedName>
        <fullName evidence="2">Uncharacterized protein</fullName>
    </submittedName>
</protein>
<reference evidence="2 3" key="1">
    <citation type="submission" date="2011-09" db="EMBL/GenBank/DDBJ databases">
        <title>The draft genome of Methylobacterium extorquens DSM 13060.</title>
        <authorList>
            <consortium name="US DOE Joint Genome Institute (JGI-PGF)"/>
            <person name="Lucas S."/>
            <person name="Han J."/>
            <person name="Lapidus A."/>
            <person name="Cheng J.-F."/>
            <person name="Goodwin L."/>
            <person name="Pitluck S."/>
            <person name="Peters L."/>
            <person name="Land M.L."/>
            <person name="Hauser L."/>
            <person name="Koskimaki J."/>
            <person name="Halonen O."/>
            <person name="Pirttila A."/>
            <person name="Frank C."/>
            <person name="Woyke T.J."/>
        </authorList>
    </citation>
    <scope>NUCLEOTIDE SEQUENCE [LARGE SCALE GENOMIC DNA]</scope>
    <source>
        <strain evidence="2 3">DSM 13060</strain>
    </source>
</reference>
<proteinExistence type="predicted"/>
<comment type="caution">
    <text evidence="2">The sequence shown here is derived from an EMBL/GenBank/DDBJ whole genome shotgun (WGS) entry which is preliminary data.</text>
</comment>
<dbReference type="AlphaFoldDB" id="H1KCP1"/>
<gene>
    <name evidence="2" type="ORF">MetexDRAFT_0403</name>
</gene>
<evidence type="ECO:0000313" key="3">
    <source>
        <dbReference type="Proteomes" id="UP000004382"/>
    </source>
</evidence>
<evidence type="ECO:0000256" key="1">
    <source>
        <dbReference type="SAM" id="Phobius"/>
    </source>
</evidence>
<accession>H1KCP1</accession>
<evidence type="ECO:0000313" key="2">
    <source>
        <dbReference type="EMBL" id="EHP94714.1"/>
    </source>
</evidence>
<keyword evidence="1" id="KW-1133">Transmembrane helix</keyword>